<evidence type="ECO:0000313" key="2">
    <source>
        <dbReference type="Proteomes" id="UP000019277"/>
    </source>
</evidence>
<keyword evidence="2" id="KW-1185">Reference proteome</keyword>
<name>W7J277_9PSEU</name>
<dbReference type="EMBL" id="AYXG01000057">
    <property type="protein sequence ID" value="EWC63056.1"/>
    <property type="molecule type" value="Genomic_DNA"/>
</dbReference>
<sequence>MREAEQVARARRLVRHLSAARRWNRLSQWAARRADRATAAL</sequence>
<comment type="caution">
    <text evidence="1">The sequence shown here is derived from an EMBL/GenBank/DDBJ whole genome shotgun (WGS) entry which is preliminary data.</text>
</comment>
<dbReference type="Proteomes" id="UP000019277">
    <property type="component" value="Unassembled WGS sequence"/>
</dbReference>
<dbReference type="AlphaFoldDB" id="W7J277"/>
<reference evidence="1 2" key="1">
    <citation type="journal article" date="2014" name="Genome Announc.">
        <title>Draft Genome Sequence of the Antitrypanosomally Active Sponge-Associated Bacterium Actinokineospora sp. Strain EG49.</title>
        <authorList>
            <person name="Harjes J."/>
            <person name="Ryu T."/>
            <person name="Abdelmohsen U.R."/>
            <person name="Moitinho-Silva L."/>
            <person name="Horn H."/>
            <person name="Ravasi T."/>
            <person name="Hentschel U."/>
        </authorList>
    </citation>
    <scope>NUCLEOTIDE SEQUENCE [LARGE SCALE GENOMIC DNA]</scope>
    <source>
        <strain evidence="1 2">EG49</strain>
    </source>
</reference>
<proteinExistence type="predicted"/>
<accession>W7J277</accession>
<organism evidence="1 2">
    <name type="scientific">Actinokineospora spheciospongiae</name>
    <dbReference type="NCBI Taxonomy" id="909613"/>
    <lineage>
        <taxon>Bacteria</taxon>
        <taxon>Bacillati</taxon>
        <taxon>Actinomycetota</taxon>
        <taxon>Actinomycetes</taxon>
        <taxon>Pseudonocardiales</taxon>
        <taxon>Pseudonocardiaceae</taxon>
        <taxon>Actinokineospora</taxon>
    </lineage>
</organism>
<dbReference type="STRING" id="909613.UO65_1620"/>
<gene>
    <name evidence="1" type="ORF">UO65_1620</name>
</gene>
<evidence type="ECO:0000313" key="1">
    <source>
        <dbReference type="EMBL" id="EWC63056.1"/>
    </source>
</evidence>
<protein>
    <submittedName>
        <fullName evidence="1">Uncharacterized protein</fullName>
    </submittedName>
</protein>